<evidence type="ECO:0000256" key="2">
    <source>
        <dbReference type="ARBA" id="ARBA00022821"/>
    </source>
</evidence>
<evidence type="ECO:0000259" key="4">
    <source>
        <dbReference type="Pfam" id="PF23559"/>
    </source>
</evidence>
<proteinExistence type="predicted"/>
<evidence type="ECO:0008006" key="8">
    <source>
        <dbReference type="Google" id="ProtNLM"/>
    </source>
</evidence>
<dbReference type="PRINTS" id="PR00364">
    <property type="entry name" value="DISEASERSIST"/>
</dbReference>
<evidence type="ECO:0000313" key="7">
    <source>
        <dbReference type="Proteomes" id="UP000596660"/>
    </source>
</evidence>
<dbReference type="Gene3D" id="3.40.50.300">
    <property type="entry name" value="P-loop containing nucleotide triphosphate hydrolases"/>
    <property type="match status" value="1"/>
</dbReference>
<feature type="domain" description="NB-ARC" evidence="3">
    <location>
        <begin position="52"/>
        <end position="209"/>
    </location>
</feature>
<dbReference type="PANTHER" id="PTHR36766">
    <property type="entry name" value="PLANT BROAD-SPECTRUM MILDEW RESISTANCE PROTEIN RPW8"/>
    <property type="match status" value="1"/>
</dbReference>
<protein>
    <recommendedName>
        <fullName evidence="8">NB-ARC domain-containing protein</fullName>
    </recommendedName>
</protein>
<dbReference type="SUPFAM" id="SSF52058">
    <property type="entry name" value="L domain-like"/>
    <property type="match status" value="1"/>
</dbReference>
<dbReference type="Pfam" id="PF23559">
    <property type="entry name" value="WHD_DRP"/>
    <property type="match status" value="1"/>
</dbReference>
<dbReference type="GO" id="GO:0006952">
    <property type="term" value="P:defense response"/>
    <property type="evidence" value="ECO:0007669"/>
    <property type="project" value="UniProtKB-KW"/>
</dbReference>
<keyword evidence="1" id="KW-0677">Repeat</keyword>
<name>A0A803MUR5_CHEQI</name>
<dbReference type="InterPro" id="IPR032675">
    <property type="entry name" value="LRR_dom_sf"/>
</dbReference>
<dbReference type="InterPro" id="IPR055414">
    <property type="entry name" value="LRR_R13L4/SHOC2-like"/>
</dbReference>
<dbReference type="SMR" id="A0A803MUR5"/>
<evidence type="ECO:0000259" key="3">
    <source>
        <dbReference type="Pfam" id="PF00931"/>
    </source>
</evidence>
<dbReference type="Pfam" id="PF00931">
    <property type="entry name" value="NB-ARC"/>
    <property type="match status" value="1"/>
</dbReference>
<dbReference type="Gene3D" id="1.10.8.430">
    <property type="entry name" value="Helical domain of apoptotic protease-activating factors"/>
    <property type="match status" value="1"/>
</dbReference>
<dbReference type="SUPFAM" id="SSF52540">
    <property type="entry name" value="P-loop containing nucleoside triphosphate hydrolases"/>
    <property type="match status" value="1"/>
</dbReference>
<dbReference type="InterPro" id="IPR058922">
    <property type="entry name" value="WHD_DRP"/>
</dbReference>
<dbReference type="Proteomes" id="UP000596660">
    <property type="component" value="Unplaced"/>
</dbReference>
<dbReference type="EnsemblPlants" id="AUR62035577-RA">
    <property type="protein sequence ID" value="AUR62035577-RA:cds"/>
    <property type="gene ID" value="AUR62035577"/>
</dbReference>
<dbReference type="InterPro" id="IPR036388">
    <property type="entry name" value="WH-like_DNA-bd_sf"/>
</dbReference>
<dbReference type="OMA" id="CMPYAKT"/>
<feature type="domain" description="Disease resistance R13L4/SHOC-2-like LRR" evidence="5">
    <location>
        <begin position="436"/>
        <end position="686"/>
    </location>
</feature>
<feature type="domain" description="Disease resistance protein winged helix" evidence="4">
    <location>
        <begin position="292"/>
        <end position="360"/>
    </location>
</feature>
<dbReference type="InterPro" id="IPR027417">
    <property type="entry name" value="P-loop_NTPase"/>
</dbReference>
<dbReference type="Gramene" id="AUR62035577-RA">
    <property type="protein sequence ID" value="AUR62035577-RA:cds"/>
    <property type="gene ID" value="AUR62035577"/>
</dbReference>
<reference evidence="6" key="1">
    <citation type="journal article" date="2017" name="Nature">
        <title>The genome of Chenopodium quinoa.</title>
        <authorList>
            <person name="Jarvis D.E."/>
            <person name="Ho Y.S."/>
            <person name="Lightfoot D.J."/>
            <person name="Schmoeckel S.M."/>
            <person name="Li B."/>
            <person name="Borm T.J.A."/>
            <person name="Ohyanagi H."/>
            <person name="Mineta K."/>
            <person name="Michell C.T."/>
            <person name="Saber N."/>
            <person name="Kharbatia N.M."/>
            <person name="Rupper R.R."/>
            <person name="Sharp A.R."/>
            <person name="Dally N."/>
            <person name="Boughton B.A."/>
            <person name="Woo Y.H."/>
            <person name="Gao G."/>
            <person name="Schijlen E.G.W.M."/>
            <person name="Guo X."/>
            <person name="Momin A.A."/>
            <person name="Negrao S."/>
            <person name="Al-Babili S."/>
            <person name="Gehring C."/>
            <person name="Roessner U."/>
            <person name="Jung C."/>
            <person name="Murphy K."/>
            <person name="Arold S.T."/>
            <person name="Gojobori T."/>
            <person name="van der Linden C.G."/>
            <person name="van Loo E.N."/>
            <person name="Jellen E.N."/>
            <person name="Maughan P.J."/>
            <person name="Tester M."/>
        </authorList>
    </citation>
    <scope>NUCLEOTIDE SEQUENCE [LARGE SCALE GENOMIC DNA]</scope>
    <source>
        <strain evidence="6">cv. PI 614886</strain>
    </source>
</reference>
<evidence type="ECO:0000259" key="5">
    <source>
        <dbReference type="Pfam" id="PF23598"/>
    </source>
</evidence>
<reference evidence="6" key="2">
    <citation type="submission" date="2021-03" db="UniProtKB">
        <authorList>
            <consortium name="EnsemblPlants"/>
        </authorList>
    </citation>
    <scope>IDENTIFICATION</scope>
</reference>
<accession>A0A803MUR5</accession>
<dbReference type="Gene3D" id="1.10.10.10">
    <property type="entry name" value="Winged helix-like DNA-binding domain superfamily/Winged helix DNA-binding domain"/>
    <property type="match status" value="1"/>
</dbReference>
<dbReference type="InterPro" id="IPR002182">
    <property type="entry name" value="NB-ARC"/>
</dbReference>
<dbReference type="GO" id="GO:0043531">
    <property type="term" value="F:ADP binding"/>
    <property type="evidence" value="ECO:0007669"/>
    <property type="project" value="InterPro"/>
</dbReference>
<keyword evidence="7" id="KW-1185">Reference proteome</keyword>
<sequence>MIGRICCLPTQTRSIQRADSSHVLTNFVVGRDRDRDHIVSMMSEDSEAVASKTLSISSIVGISGIGKTALAWYVYNDERMKRYFDVQFWVSATRDFDVKKMLEKIIACGAGELPPNLCDNQLYHHFRQAIGGKKFLLVVDDIWDHDSLRQKWIDLRDLLSAHAAGGSQVLITTHNHKVAEIMSTVNPYMLGNLTENDSWLLFQKIAFTQWQEPGVEAIGKEIAKMCPKMPLVTQSIGGLLAGKRTIQEWHAFRDEQLANNFASYGRDVLHKLKLSFDQLDATQKLCVTYCALFQKGGSFLKDEMIHRWIALDYIKPKYENQSLEEAGEEYMINLHNCGFLQLSDFNDTIFTMQDLMYELVLRLAGFKHKVVDSNTDDIDERVRHLSFWKAATGYKKEYWELPSSVSKIKRLKSLVRGNSIGSEKLKVRNLSMYEKLISRFHPLRVLDLYGMGIKELPTSVGELICLRFLNLSATEIVKLPNTITRLVNLQSLYLNYCSFLEELPRDMSKLVNLRHLKLKGCEKLTHMPMGLGNLTNLRTLDVFIVGELTDSKFNIMGRLADLNQLNNLRGDLYIEVRRESKYIMSSEISAVNLEMKKNLLKLFIYFKNGTKEDERVLECLRPPCNLKVLKISGYGGERLPGWMVDQDQLERHLPNLIGIYITHCKACKSLCSLGRLPHPKFLQLEELDEVE</sequence>
<dbReference type="AlphaFoldDB" id="A0A803MUR5"/>
<dbReference type="Pfam" id="PF23598">
    <property type="entry name" value="LRR_14"/>
    <property type="match status" value="1"/>
</dbReference>
<organism evidence="6 7">
    <name type="scientific">Chenopodium quinoa</name>
    <name type="common">Quinoa</name>
    <dbReference type="NCBI Taxonomy" id="63459"/>
    <lineage>
        <taxon>Eukaryota</taxon>
        <taxon>Viridiplantae</taxon>
        <taxon>Streptophyta</taxon>
        <taxon>Embryophyta</taxon>
        <taxon>Tracheophyta</taxon>
        <taxon>Spermatophyta</taxon>
        <taxon>Magnoliopsida</taxon>
        <taxon>eudicotyledons</taxon>
        <taxon>Gunneridae</taxon>
        <taxon>Pentapetalae</taxon>
        <taxon>Caryophyllales</taxon>
        <taxon>Chenopodiaceae</taxon>
        <taxon>Chenopodioideae</taxon>
        <taxon>Atripliceae</taxon>
        <taxon>Chenopodium</taxon>
    </lineage>
</organism>
<evidence type="ECO:0000256" key="1">
    <source>
        <dbReference type="ARBA" id="ARBA00022737"/>
    </source>
</evidence>
<evidence type="ECO:0000313" key="6">
    <source>
        <dbReference type="EnsemblPlants" id="AUR62035577-RA:cds"/>
    </source>
</evidence>
<dbReference type="PANTHER" id="PTHR36766:SF40">
    <property type="entry name" value="DISEASE RESISTANCE PROTEIN RGA3"/>
    <property type="match status" value="1"/>
</dbReference>
<keyword evidence="2" id="KW-0611">Plant defense</keyword>
<dbReference type="Gene3D" id="3.80.10.10">
    <property type="entry name" value="Ribonuclease Inhibitor"/>
    <property type="match status" value="1"/>
</dbReference>
<dbReference type="InterPro" id="IPR042197">
    <property type="entry name" value="Apaf_helical"/>
</dbReference>